<accession>W7DTR4</accession>
<dbReference type="AlphaFoldDB" id="W7DTR4"/>
<sequence>MTDMNIRKKQVCYKIGLMRHPPVDVPVGLCYGHMDVPLKEHWEQYAILPDNFQNITIYASPLSRCLKLAQKIAEKYQLFCKTDNRLLEFHFGHWEGKLWDDLPKELIDDWAQTPWKWQVPGGESGQILYDRVLELWTEIQQKQENVLIVSHAGPLRLLRQVALGKSVELLGELPEFGKLEIFDFKL</sequence>
<evidence type="ECO:0000313" key="1">
    <source>
        <dbReference type="EMBL" id="EUK17658.1"/>
    </source>
</evidence>
<dbReference type="EMBL" id="ATSX01000003">
    <property type="protein sequence ID" value="EUK17658.1"/>
    <property type="molecule type" value="Genomic_DNA"/>
</dbReference>
<dbReference type="eggNOG" id="COG0406">
    <property type="taxonomic scope" value="Bacteria"/>
</dbReference>
<dbReference type="Pfam" id="PF00300">
    <property type="entry name" value="His_Phos_1"/>
    <property type="match status" value="1"/>
</dbReference>
<gene>
    <name evidence="1" type="ORF">COMX_09371</name>
</gene>
<reference evidence="1 2" key="1">
    <citation type="journal article" date="2014" name="Genome Announc.">
        <title>Draft Genome Sequence of Commensalibacter papalotli MX01, a Symbiont Identified from the Guts of Overwintering Monarch Butterflies.</title>
        <authorList>
            <person name="Servin-Garciduenas L.E."/>
            <person name="Sanchez-Quinto A."/>
            <person name="Martinez-Romero E."/>
        </authorList>
    </citation>
    <scope>NUCLEOTIDE SEQUENCE [LARGE SCALE GENOMIC DNA]</scope>
    <source>
        <strain evidence="2">MX-MONARCH01</strain>
    </source>
</reference>
<dbReference type="RefSeq" id="WP_084051597.1">
    <property type="nucleotide sequence ID" value="NZ_ATSX01000003.1"/>
</dbReference>
<comment type="caution">
    <text evidence="1">The sequence shown here is derived from an EMBL/GenBank/DDBJ whole genome shotgun (WGS) entry which is preliminary data.</text>
</comment>
<dbReference type="SUPFAM" id="SSF53254">
    <property type="entry name" value="Phosphoglycerate mutase-like"/>
    <property type="match status" value="1"/>
</dbReference>
<dbReference type="SMART" id="SM00855">
    <property type="entry name" value="PGAM"/>
    <property type="match status" value="1"/>
</dbReference>
<dbReference type="Proteomes" id="UP000019250">
    <property type="component" value="Unassembled WGS sequence"/>
</dbReference>
<dbReference type="GO" id="GO:0005737">
    <property type="term" value="C:cytoplasm"/>
    <property type="evidence" value="ECO:0007669"/>
    <property type="project" value="TreeGrafter"/>
</dbReference>
<keyword evidence="2" id="KW-1185">Reference proteome</keyword>
<dbReference type="CDD" id="cd07067">
    <property type="entry name" value="HP_PGM_like"/>
    <property type="match status" value="1"/>
</dbReference>
<dbReference type="InterPro" id="IPR013078">
    <property type="entry name" value="His_Pase_superF_clade-1"/>
</dbReference>
<proteinExistence type="predicted"/>
<organism evidence="1 2">
    <name type="scientific">Commensalibacter papalotli</name>
    <name type="common">ex Servin-Garciduenas et al. 2014</name>
    <dbReference type="NCBI Taxonomy" id="1208583"/>
    <lineage>
        <taxon>Bacteria</taxon>
        <taxon>Pseudomonadati</taxon>
        <taxon>Pseudomonadota</taxon>
        <taxon>Alphaproteobacteria</taxon>
        <taxon>Acetobacterales</taxon>
        <taxon>Acetobacteraceae</taxon>
    </lineage>
</organism>
<dbReference type="InterPro" id="IPR050275">
    <property type="entry name" value="PGM_Phosphatase"/>
</dbReference>
<dbReference type="STRING" id="1208583.COMX_09371"/>
<dbReference type="OrthoDB" id="9781415at2"/>
<dbReference type="PANTHER" id="PTHR48100">
    <property type="entry name" value="BROAD-SPECIFICITY PHOSPHATASE YOR283W-RELATED"/>
    <property type="match status" value="1"/>
</dbReference>
<dbReference type="InterPro" id="IPR029033">
    <property type="entry name" value="His_PPase_superfam"/>
</dbReference>
<dbReference type="PANTHER" id="PTHR48100:SF59">
    <property type="entry name" value="ADENOSYLCOBALAMIN_ALPHA-RIBAZOLE PHOSPHATASE"/>
    <property type="match status" value="1"/>
</dbReference>
<protein>
    <submittedName>
        <fullName evidence="1">Phosphoglycerate mutase</fullName>
    </submittedName>
</protein>
<evidence type="ECO:0000313" key="2">
    <source>
        <dbReference type="Proteomes" id="UP000019250"/>
    </source>
</evidence>
<name>W7DTR4_9PROT</name>
<dbReference type="GO" id="GO:0016791">
    <property type="term" value="F:phosphatase activity"/>
    <property type="evidence" value="ECO:0007669"/>
    <property type="project" value="TreeGrafter"/>
</dbReference>
<dbReference type="Gene3D" id="3.40.50.1240">
    <property type="entry name" value="Phosphoglycerate mutase-like"/>
    <property type="match status" value="1"/>
</dbReference>